<feature type="domain" description="Dicistrovirus capsid-polyprotein C-terminal" evidence="5">
    <location>
        <begin position="671"/>
        <end position="902"/>
    </location>
</feature>
<feature type="domain" description="Picornavirus capsid" evidence="4">
    <location>
        <begin position="448"/>
        <end position="530"/>
    </location>
</feature>
<dbReference type="GO" id="GO:0005198">
    <property type="term" value="F:structural molecule activity"/>
    <property type="evidence" value="ECO:0007669"/>
    <property type="project" value="InterPro"/>
</dbReference>
<dbReference type="SUPFAM" id="SSF88633">
    <property type="entry name" value="Positive stranded ssRNA viruses"/>
    <property type="match status" value="3"/>
</dbReference>
<dbReference type="InterPro" id="IPR029053">
    <property type="entry name" value="Viral_coat"/>
</dbReference>
<evidence type="ECO:0000256" key="1">
    <source>
        <dbReference type="ARBA" id="ARBA00004328"/>
    </source>
</evidence>
<organism evidence="6">
    <name type="scientific">Barns Ness breadcrumb sponge dicistro-like virus 1</name>
    <dbReference type="NCBI Taxonomy" id="2021915"/>
    <lineage>
        <taxon>Viruses</taxon>
        <taxon>Riboviria</taxon>
        <taxon>Orthornavirae</taxon>
        <taxon>Pisuviricota</taxon>
        <taxon>Pisoniviricetes</taxon>
        <taxon>Picornavirales</taxon>
        <taxon>Dicistroviridae</taxon>
    </lineage>
</organism>
<evidence type="ECO:0000313" key="6">
    <source>
        <dbReference type="EMBL" id="ASM94062.1"/>
    </source>
</evidence>
<evidence type="ECO:0000259" key="5">
    <source>
        <dbReference type="Pfam" id="PF08762"/>
    </source>
</evidence>
<proteinExistence type="predicted"/>
<dbReference type="CDD" id="cd00205">
    <property type="entry name" value="rhv_like"/>
    <property type="match status" value="2"/>
</dbReference>
<dbReference type="GO" id="GO:0019028">
    <property type="term" value="C:viral capsid"/>
    <property type="evidence" value="ECO:0007669"/>
    <property type="project" value="UniProtKB-KW"/>
</dbReference>
<accession>A0A221LFK3</accession>
<keyword evidence="3" id="KW-0946">Virion</keyword>
<evidence type="ECO:0000256" key="3">
    <source>
        <dbReference type="ARBA" id="ARBA00022844"/>
    </source>
</evidence>
<dbReference type="Gene3D" id="2.60.120.20">
    <property type="match status" value="3"/>
</dbReference>
<dbReference type="EMBL" id="MF190024">
    <property type="protein sequence ID" value="ASM94062.1"/>
    <property type="molecule type" value="Genomic_RNA"/>
</dbReference>
<dbReference type="Pfam" id="PF00073">
    <property type="entry name" value="Rhv"/>
    <property type="match status" value="2"/>
</dbReference>
<name>A0A221LFK3_9VIRU</name>
<dbReference type="InterPro" id="IPR001676">
    <property type="entry name" value="Picornavirus_capsid"/>
</dbReference>
<evidence type="ECO:0000259" key="4">
    <source>
        <dbReference type="Pfam" id="PF00073"/>
    </source>
</evidence>
<reference evidence="6" key="1">
    <citation type="submission" date="2017-05" db="EMBL/GenBank/DDBJ databases">
        <title>New viruses from a metagenomic survey of invertebrates and Fucus.</title>
        <authorList>
            <person name="Waldron F.M."/>
            <person name="Obbard D.J."/>
        </authorList>
    </citation>
    <scope>NUCLEOTIDE SEQUENCE</scope>
    <source>
        <strain evidence="6">W21</strain>
    </source>
</reference>
<dbReference type="InterPro" id="IPR033703">
    <property type="entry name" value="Rhv-like"/>
</dbReference>
<dbReference type="Pfam" id="PF08762">
    <property type="entry name" value="CRPV_capsid"/>
    <property type="match status" value="1"/>
</dbReference>
<sequence>MGWLQPSRYLGQQTRAHGFSGPLALKHSLATPTLYKSENQVNNAFALASDADLSQIPPTLVSDTTIYNTDGDSRPVEPVYKPSLTRLLDSATCSTSENSTLLDFIKRPYVIDYGLWNDSNDTIIHSSDWPDRFLTIPDFRAKVQGFLGLRGKIRFQLTVNSEPFQAGRLMLFYIPYAQYSRNKAAAIVSTKTGHSGCPNVQLDVATQSECSLTMDMISPHTYYNLVTGQGSFGTLYVSSYGNLNDISGKGVSWTLTASMVEPELSIPTRAPVAVDPGPTIFRAANNIRPLTANDAELPTAQIGNELKEASITGVIASASKAVATLAEAAGPFAALFGWSKPTDQSPNTITRPRLVNHLLHTDGIDYGTNLGSTVGTELDTPPGLFGSQEDEMTVAHIVSRPEFVKQANWSTADLAGSVIASFDVSPTAAIADLVYVDTDRQIKRGNPTHLYALSRAFAYWRGGITFTFKVVKTKLHSGRLRVSWIPGATSATGALDPNHSHSSIIDLRSTSGFTYTVPYAHTRPFRRCNQLDGVALGLINDSSNGYLQVSVYEQLRAAPNCPTTIQILMEMNGAPDFCFSVPVTANNIAFRIPDANQNSTTGYAVARHAVMNDIVEQLPPTTRPNFLPLYNTIDEEEMEVDQLPTAQIGTESDNHNFNSAEYGPFDSYAKDAHMLCHGERTASIRSVVKHFIQAEVFDQKLNKYIFIQPWLLQRGSVVSPTPQRAFIVGSSYFDYFGFFYAFYRGGRRFKLVHDYTNHPDVCSVTVRINRDVSPYIEQPVTSGRLNTETYIEFDPNLGFNGYRAVSTMTQPVQEGTTEFTIPCYGMQHIYPTIDGSSALYTSDNSNIIDKLATAQLQGNVPSTNVYFCSANGEPNTFRVYAACADDFSFGCLVGLPPCTVVTT</sequence>
<protein>
    <submittedName>
        <fullName evidence="6">Putative ORF2</fullName>
    </submittedName>
</protein>
<evidence type="ECO:0000256" key="2">
    <source>
        <dbReference type="ARBA" id="ARBA00022561"/>
    </source>
</evidence>
<comment type="subcellular location">
    <subcellularLocation>
        <location evidence="1">Virion</location>
    </subcellularLocation>
</comment>
<feature type="domain" description="Picornavirus capsid" evidence="4">
    <location>
        <begin position="108"/>
        <end position="229"/>
    </location>
</feature>
<dbReference type="InterPro" id="IPR014872">
    <property type="entry name" value="Dicistrovirus_capsid-polyPr_C"/>
</dbReference>
<keyword evidence="2" id="KW-0167">Capsid protein</keyword>